<dbReference type="InterPro" id="IPR036034">
    <property type="entry name" value="PDZ_sf"/>
</dbReference>
<dbReference type="AlphaFoldDB" id="A0A484BMD8"/>
<dbReference type="GO" id="GO:0061630">
    <property type="term" value="F:ubiquitin protein ligase activity"/>
    <property type="evidence" value="ECO:0007669"/>
    <property type="project" value="TreeGrafter"/>
</dbReference>
<dbReference type="PROSITE" id="PS50106">
    <property type="entry name" value="PDZ"/>
    <property type="match status" value="1"/>
</dbReference>
<evidence type="ECO:0000256" key="1">
    <source>
        <dbReference type="ARBA" id="ARBA00022723"/>
    </source>
</evidence>
<feature type="region of interest" description="Disordered" evidence="5">
    <location>
        <begin position="366"/>
        <end position="391"/>
    </location>
</feature>
<organism evidence="8 9">
    <name type="scientific">Drosophila navojoa</name>
    <name type="common">Fruit fly</name>
    <dbReference type="NCBI Taxonomy" id="7232"/>
    <lineage>
        <taxon>Eukaryota</taxon>
        <taxon>Metazoa</taxon>
        <taxon>Ecdysozoa</taxon>
        <taxon>Arthropoda</taxon>
        <taxon>Hexapoda</taxon>
        <taxon>Insecta</taxon>
        <taxon>Pterygota</taxon>
        <taxon>Neoptera</taxon>
        <taxon>Endopterygota</taxon>
        <taxon>Diptera</taxon>
        <taxon>Brachycera</taxon>
        <taxon>Muscomorpha</taxon>
        <taxon>Ephydroidea</taxon>
        <taxon>Drosophilidae</taxon>
        <taxon>Drosophila</taxon>
    </lineage>
</organism>
<dbReference type="CDD" id="cd00136">
    <property type="entry name" value="PDZ_canonical"/>
    <property type="match status" value="1"/>
</dbReference>
<dbReference type="OrthoDB" id="4788989at2759"/>
<dbReference type="SUPFAM" id="SSF50156">
    <property type="entry name" value="PDZ domain-like"/>
    <property type="match status" value="1"/>
</dbReference>
<dbReference type="SMART" id="SM00228">
    <property type="entry name" value="PDZ"/>
    <property type="match status" value="1"/>
</dbReference>
<name>A0A484BMD8_DRONA</name>
<keyword evidence="2 4" id="KW-0863">Zinc-finger</keyword>
<evidence type="ECO:0000259" key="7">
    <source>
        <dbReference type="PROSITE" id="PS50106"/>
    </source>
</evidence>
<dbReference type="Gene3D" id="2.30.42.10">
    <property type="match status" value="1"/>
</dbReference>
<dbReference type="PANTHER" id="PTHR10315">
    <property type="entry name" value="E3 UBIQUITIN PROTEIN LIGASE SIAH"/>
    <property type="match status" value="1"/>
</dbReference>
<protein>
    <recommendedName>
        <fullName evidence="10">RING-type domain-containing protein</fullName>
    </recommendedName>
</protein>
<dbReference type="SUPFAM" id="SSF57850">
    <property type="entry name" value="RING/U-box"/>
    <property type="match status" value="1"/>
</dbReference>
<evidence type="ECO:0000259" key="6">
    <source>
        <dbReference type="PROSITE" id="PS50089"/>
    </source>
</evidence>
<dbReference type="FunFam" id="3.30.40.10:FF:000741">
    <property type="entry name" value="Uncharacterized protein, isoform A"/>
    <property type="match status" value="1"/>
</dbReference>
<dbReference type="InterPro" id="IPR052088">
    <property type="entry name" value="E3_ubiquitin-ligase_SINA"/>
</dbReference>
<evidence type="ECO:0000256" key="3">
    <source>
        <dbReference type="ARBA" id="ARBA00022833"/>
    </source>
</evidence>
<sequence length="599" mass="66748">MSQNLCQPAGPPQQRQPWLCSVTMLQQCIVKAPNGALGLNLSRAPWDPYPWVSGVQSDSNAQLGGICIGDTLLQLNGRDVLGLRISELAKRLREHWLTGADHVVMLMWRQQPTTSDPQEAAHVEQHGINQQSLQKFATCLQHIAQLLECPVCCDVIKPPGWQCCNGHVLCNNCRNRSEKCPVCRVPLGPRGRCLLSDKLFTLLAENFPCDGVKAVKNDAMANSKGNNNNNNSSKCTNEYHNQPKMALAKSNASKKCKKAAKQQLQLGVAGEGVGKRTTVDVMAMPMGNEGSTPVENNVNVIKELRVESVLKEQQHQQQQQQQQQQQHHLENGNNMLVKPKFKLSKKSWQITDEDQDELHSNEVANINNGQERALEVGPDPDPSRGAGRSWGVGQVLGTEKYQNYHCPTGKSCSKQLKLLQPAPSGDNKLSTAAGVQREQQEQQEQQEQRQQPEALAAMKLPLDATECLLQHLRAEHGLGTLLSWGTLGQRLHLHVQPAAQLCLRLSERSAGAQVQEHTFFLAMLEISPSRYAVFLWHLDGQQHQFHTSIESPCKQLKWFGPAQPLTRSWSEISATGEYLTWLDRGEHNCRGFDIIVKRK</sequence>
<keyword evidence="1" id="KW-0479">Metal-binding</keyword>
<comment type="caution">
    <text evidence="8">The sequence shown here is derived from an EMBL/GenBank/DDBJ whole genome shotgun (WGS) entry which is preliminary data.</text>
</comment>
<dbReference type="STRING" id="7232.A0A484BMD8"/>
<dbReference type="InterPro" id="IPR049548">
    <property type="entry name" value="Sina-like_RING"/>
</dbReference>
<proteinExistence type="predicted"/>
<feature type="domain" description="RING-type" evidence="6">
    <location>
        <begin position="149"/>
        <end position="184"/>
    </location>
</feature>
<evidence type="ECO:0000313" key="8">
    <source>
        <dbReference type="EMBL" id="TDG49844.1"/>
    </source>
</evidence>
<dbReference type="Pfam" id="PF00595">
    <property type="entry name" value="PDZ"/>
    <property type="match status" value="1"/>
</dbReference>
<evidence type="ECO:0000256" key="2">
    <source>
        <dbReference type="ARBA" id="ARBA00022771"/>
    </source>
</evidence>
<feature type="compositionally biased region" description="Low complexity" evidence="5">
    <location>
        <begin position="442"/>
        <end position="451"/>
    </location>
</feature>
<dbReference type="InterPro" id="IPR001841">
    <property type="entry name" value="Znf_RING"/>
</dbReference>
<dbReference type="EMBL" id="LSRL02000020">
    <property type="protein sequence ID" value="TDG49844.1"/>
    <property type="molecule type" value="Genomic_DNA"/>
</dbReference>
<feature type="domain" description="PDZ" evidence="7">
    <location>
        <begin position="26"/>
        <end position="94"/>
    </location>
</feature>
<accession>A0A484BMD8</accession>
<evidence type="ECO:0000313" key="9">
    <source>
        <dbReference type="Proteomes" id="UP000295192"/>
    </source>
</evidence>
<evidence type="ECO:0000256" key="5">
    <source>
        <dbReference type="SAM" id="MobiDB-lite"/>
    </source>
</evidence>
<reference evidence="8 9" key="1">
    <citation type="journal article" date="2019" name="J. Hered.">
        <title>An Improved Genome Assembly for Drosophila navojoa, the Basal Species in the mojavensis Cluster.</title>
        <authorList>
            <person name="Vanderlinde T."/>
            <person name="Dupim E.G."/>
            <person name="Nazario-Yepiz N.O."/>
            <person name="Carvalho A.B."/>
        </authorList>
    </citation>
    <scope>NUCLEOTIDE SEQUENCE [LARGE SCALE GENOMIC DNA]</scope>
    <source>
        <strain evidence="8">Navoj_Jal97</strain>
        <tissue evidence="8">Whole organism</tissue>
    </source>
</reference>
<feature type="region of interest" description="Disordered" evidence="5">
    <location>
        <begin position="419"/>
        <end position="452"/>
    </location>
</feature>
<gene>
    <name evidence="8" type="ORF">AWZ03_003832</name>
</gene>
<dbReference type="Pfam" id="PF21362">
    <property type="entry name" value="Sina_RING"/>
    <property type="match status" value="1"/>
</dbReference>
<dbReference type="PROSITE" id="PS50089">
    <property type="entry name" value="ZF_RING_2"/>
    <property type="match status" value="1"/>
</dbReference>
<dbReference type="OMA" id="PQEGVAC"/>
<dbReference type="Proteomes" id="UP000295192">
    <property type="component" value="Unassembled WGS sequence"/>
</dbReference>
<dbReference type="InterPro" id="IPR013083">
    <property type="entry name" value="Znf_RING/FYVE/PHD"/>
</dbReference>
<evidence type="ECO:0000256" key="4">
    <source>
        <dbReference type="PROSITE-ProRule" id="PRU00175"/>
    </source>
</evidence>
<dbReference type="GO" id="GO:0008270">
    <property type="term" value="F:zinc ion binding"/>
    <property type="evidence" value="ECO:0007669"/>
    <property type="project" value="UniProtKB-KW"/>
</dbReference>
<keyword evidence="3" id="KW-0862">Zinc</keyword>
<dbReference type="GO" id="GO:0005737">
    <property type="term" value="C:cytoplasm"/>
    <property type="evidence" value="ECO:0007669"/>
    <property type="project" value="TreeGrafter"/>
</dbReference>
<dbReference type="InterPro" id="IPR001478">
    <property type="entry name" value="PDZ"/>
</dbReference>
<dbReference type="Gene3D" id="3.30.40.10">
    <property type="entry name" value="Zinc/RING finger domain, C3HC4 (zinc finger)"/>
    <property type="match status" value="1"/>
</dbReference>
<evidence type="ECO:0008006" key="10">
    <source>
        <dbReference type="Google" id="ProtNLM"/>
    </source>
</evidence>
<dbReference type="PANTHER" id="PTHR10315:SF155">
    <property type="entry name" value="IP10571P"/>
    <property type="match status" value="1"/>
</dbReference>
<dbReference type="CDD" id="cd16571">
    <property type="entry name" value="RING-HC_SIAHs"/>
    <property type="match status" value="1"/>
</dbReference>
<keyword evidence="9" id="KW-1185">Reference proteome</keyword>